<feature type="domain" description="Protein kinase" evidence="1">
    <location>
        <begin position="7"/>
        <end position="257"/>
    </location>
</feature>
<dbReference type="AlphaFoldDB" id="A0A3S2VWA4"/>
<dbReference type="Gene3D" id="3.30.200.20">
    <property type="entry name" value="Phosphorylase Kinase, domain 1"/>
    <property type="match status" value="1"/>
</dbReference>
<dbReference type="GO" id="GO:0004672">
    <property type="term" value="F:protein kinase activity"/>
    <property type="evidence" value="ECO:0007669"/>
    <property type="project" value="InterPro"/>
</dbReference>
<name>A0A3S2VWA4_9BURK</name>
<dbReference type="InterPro" id="IPR013976">
    <property type="entry name" value="HDOD"/>
</dbReference>
<evidence type="ECO:0000313" key="4">
    <source>
        <dbReference type="Proteomes" id="UP000288178"/>
    </source>
</evidence>
<gene>
    <name evidence="3" type="ORF">ENE75_15485</name>
</gene>
<dbReference type="Gene3D" id="1.10.3210.10">
    <property type="entry name" value="Hypothetical protein af1432"/>
    <property type="match status" value="1"/>
</dbReference>
<dbReference type="InterPro" id="IPR052340">
    <property type="entry name" value="RNase_Y/CdgJ"/>
</dbReference>
<evidence type="ECO:0000259" key="2">
    <source>
        <dbReference type="PROSITE" id="PS51833"/>
    </source>
</evidence>
<proteinExistence type="predicted"/>
<dbReference type="PANTHER" id="PTHR33525">
    <property type="match status" value="1"/>
</dbReference>
<feature type="domain" description="HDOD" evidence="2">
    <location>
        <begin position="281"/>
        <end position="489"/>
    </location>
</feature>
<dbReference type="EMBL" id="SACT01000005">
    <property type="protein sequence ID" value="RVT50631.1"/>
    <property type="molecule type" value="Genomic_DNA"/>
</dbReference>
<dbReference type="InterPro" id="IPR011009">
    <property type="entry name" value="Kinase-like_dom_sf"/>
</dbReference>
<organism evidence="3 4">
    <name type="scientific">Rubrivivax albus</name>
    <dbReference type="NCBI Taxonomy" id="2499835"/>
    <lineage>
        <taxon>Bacteria</taxon>
        <taxon>Pseudomonadati</taxon>
        <taxon>Pseudomonadota</taxon>
        <taxon>Betaproteobacteria</taxon>
        <taxon>Burkholderiales</taxon>
        <taxon>Sphaerotilaceae</taxon>
        <taxon>Rubrivivax</taxon>
    </lineage>
</organism>
<dbReference type="SUPFAM" id="SSF109604">
    <property type="entry name" value="HD-domain/PDEase-like"/>
    <property type="match status" value="1"/>
</dbReference>
<dbReference type="PROSITE" id="PS50011">
    <property type="entry name" value="PROTEIN_KINASE_DOM"/>
    <property type="match status" value="1"/>
</dbReference>
<dbReference type="InterPro" id="IPR000719">
    <property type="entry name" value="Prot_kinase_dom"/>
</dbReference>
<evidence type="ECO:0000313" key="3">
    <source>
        <dbReference type="EMBL" id="RVT50631.1"/>
    </source>
</evidence>
<reference evidence="3 4" key="1">
    <citation type="submission" date="2019-01" db="EMBL/GenBank/DDBJ databases">
        <authorList>
            <person name="Chen W.-M."/>
        </authorList>
    </citation>
    <scope>NUCLEOTIDE SEQUENCE [LARGE SCALE GENOMIC DNA]</scope>
    <source>
        <strain evidence="3 4">ICH-3</strain>
    </source>
</reference>
<comment type="caution">
    <text evidence="3">The sequence shown here is derived from an EMBL/GenBank/DDBJ whole genome shotgun (WGS) entry which is preliminary data.</text>
</comment>
<dbReference type="Gene3D" id="1.10.510.10">
    <property type="entry name" value="Transferase(Phosphotransferase) domain 1"/>
    <property type="match status" value="1"/>
</dbReference>
<dbReference type="Pfam" id="PF08668">
    <property type="entry name" value="HDOD"/>
    <property type="match status" value="1"/>
</dbReference>
<keyword evidence="4" id="KW-1185">Reference proteome</keyword>
<sequence>MRTFGRYQLLQLLGKSEQTMAWRVNDPRSGQDLVLVMPRHQPQTAAALDAWIAAVRRAGRLSHPNLAAVVDSGVVDHWPFVAHDPRDDATLSERISRKGEPAPDVAAWAVQGLEGLAFAHDAGVAHTDLQPYLVLVSPQGQVRLMGAAVAMPPDAASGATDAASLAAQRDAAQRDVLAFGLIVHHALAGAPALDQPDVGLALRELPPWGREIIRLPFTTGQPVPDALRAIVNRATDRQERQRYRNARTLLRALQGWLKTDADGGAGPLALLLDRLHAVGLLPASPGVADRAARLALMERERTIELAGIVLQDLALTFEMLRAVNTAQVRGGQVAGAGPVLTIRRAIAMLGLDGVRRAALSLRAWPGPLDEANATRLQQQFDRVKRAARVAQSLRPAGYDPEVVYLVTLLQNLGRLAVHYHFPDEAQQIARLMQPAPNPKDGEPDDPGMTEEAASWAVLGTGIDDLGVAVARHWGLDTAVQHMVRRLPLSAPVRQPDTDDDTLRLTASCGIEAVDALAQPAAHVQQALQRLLQRYARPLGLTLKDLQMALELLPAGADDVARRAA</sequence>
<evidence type="ECO:0000259" key="1">
    <source>
        <dbReference type="PROSITE" id="PS50011"/>
    </source>
</evidence>
<dbReference type="PANTHER" id="PTHR33525:SF3">
    <property type="entry name" value="RIBONUCLEASE Y"/>
    <property type="match status" value="1"/>
</dbReference>
<dbReference type="SMART" id="SM00220">
    <property type="entry name" value="S_TKc"/>
    <property type="match status" value="1"/>
</dbReference>
<accession>A0A3S2VWA4</accession>
<dbReference type="Proteomes" id="UP000288178">
    <property type="component" value="Unassembled WGS sequence"/>
</dbReference>
<dbReference type="SUPFAM" id="SSF56112">
    <property type="entry name" value="Protein kinase-like (PK-like)"/>
    <property type="match status" value="1"/>
</dbReference>
<dbReference type="PROSITE" id="PS51833">
    <property type="entry name" value="HDOD"/>
    <property type="match status" value="1"/>
</dbReference>
<dbReference type="OrthoDB" id="9146420at2"/>
<dbReference type="GO" id="GO:0005524">
    <property type="term" value="F:ATP binding"/>
    <property type="evidence" value="ECO:0007669"/>
    <property type="project" value="InterPro"/>
</dbReference>
<protein>
    <submittedName>
        <fullName evidence="3">HDOD domain-containing protein</fullName>
    </submittedName>
</protein>